<gene>
    <name evidence="1" type="ORF">PXEA_LOCUS25831</name>
</gene>
<dbReference type="EMBL" id="CAAALY010133783">
    <property type="protein sequence ID" value="VEL32391.1"/>
    <property type="molecule type" value="Genomic_DNA"/>
</dbReference>
<name>A0A448XAL1_9PLAT</name>
<comment type="caution">
    <text evidence="1">The sequence shown here is derived from an EMBL/GenBank/DDBJ whole genome shotgun (WGS) entry which is preliminary data.</text>
</comment>
<accession>A0A448XAL1</accession>
<dbReference type="Proteomes" id="UP000784294">
    <property type="component" value="Unassembled WGS sequence"/>
</dbReference>
<dbReference type="AlphaFoldDB" id="A0A448XAL1"/>
<organism evidence="1 2">
    <name type="scientific">Protopolystoma xenopodis</name>
    <dbReference type="NCBI Taxonomy" id="117903"/>
    <lineage>
        <taxon>Eukaryota</taxon>
        <taxon>Metazoa</taxon>
        <taxon>Spiralia</taxon>
        <taxon>Lophotrochozoa</taxon>
        <taxon>Platyhelminthes</taxon>
        <taxon>Monogenea</taxon>
        <taxon>Polyopisthocotylea</taxon>
        <taxon>Polystomatidea</taxon>
        <taxon>Polystomatidae</taxon>
        <taxon>Protopolystoma</taxon>
    </lineage>
</organism>
<evidence type="ECO:0000313" key="2">
    <source>
        <dbReference type="Proteomes" id="UP000784294"/>
    </source>
</evidence>
<evidence type="ECO:0000313" key="1">
    <source>
        <dbReference type="EMBL" id="VEL32391.1"/>
    </source>
</evidence>
<proteinExistence type="predicted"/>
<sequence length="55" mass="6067">MHKLAMAAGLDRMLRYLMVLSSKPEFAFEIQLFYPTRLLALIHGSMAALSAGGVQ</sequence>
<reference evidence="1" key="1">
    <citation type="submission" date="2018-11" db="EMBL/GenBank/DDBJ databases">
        <authorList>
            <consortium name="Pathogen Informatics"/>
        </authorList>
    </citation>
    <scope>NUCLEOTIDE SEQUENCE</scope>
</reference>
<keyword evidence="2" id="KW-1185">Reference proteome</keyword>
<protein>
    <submittedName>
        <fullName evidence="1">Uncharacterized protein</fullName>
    </submittedName>
</protein>